<dbReference type="SUPFAM" id="SSF51161">
    <property type="entry name" value="Trimeric LpxA-like enzymes"/>
    <property type="match status" value="1"/>
</dbReference>
<dbReference type="GO" id="GO:0071555">
    <property type="term" value="P:cell wall organization"/>
    <property type="evidence" value="ECO:0007669"/>
    <property type="project" value="UniProtKB-KW"/>
</dbReference>
<keyword evidence="10" id="KW-0012">Acyltransferase</keyword>
<dbReference type="InterPro" id="IPR050065">
    <property type="entry name" value="GlmU-like"/>
</dbReference>
<feature type="non-terminal residue" evidence="13">
    <location>
        <position position="1"/>
    </location>
</feature>
<dbReference type="InterPro" id="IPR011004">
    <property type="entry name" value="Trimer_LpxA-like_sf"/>
</dbReference>
<evidence type="ECO:0000256" key="11">
    <source>
        <dbReference type="ARBA" id="ARBA00023316"/>
    </source>
</evidence>
<keyword evidence="3" id="KW-0963">Cytoplasm</keyword>
<evidence type="ECO:0000256" key="10">
    <source>
        <dbReference type="ARBA" id="ARBA00023315"/>
    </source>
</evidence>
<proteinExistence type="predicted"/>
<comment type="caution">
    <text evidence="13">The sequence shown here is derived from an EMBL/GenBank/DDBJ whole genome shotgun (WGS) entry which is preliminary data.</text>
</comment>
<protein>
    <recommendedName>
        <fullName evidence="2">UDP-N-acetylglucosamine diphosphorylase</fullName>
        <ecNumber evidence="2">2.7.7.23</ecNumber>
    </recommendedName>
</protein>
<comment type="catalytic activity">
    <reaction evidence="12">
        <text>N-acetyl-alpha-D-glucosamine 1-phosphate + UTP + H(+) = UDP-N-acetyl-alpha-D-glucosamine + diphosphate</text>
        <dbReference type="Rhea" id="RHEA:13509"/>
        <dbReference type="ChEBI" id="CHEBI:15378"/>
        <dbReference type="ChEBI" id="CHEBI:33019"/>
        <dbReference type="ChEBI" id="CHEBI:46398"/>
        <dbReference type="ChEBI" id="CHEBI:57705"/>
        <dbReference type="ChEBI" id="CHEBI:57776"/>
        <dbReference type="EC" id="2.7.7.23"/>
    </reaction>
</comment>
<name>A0A699X5B2_TANCI</name>
<evidence type="ECO:0000256" key="1">
    <source>
        <dbReference type="ARBA" id="ARBA00001946"/>
    </source>
</evidence>
<evidence type="ECO:0000256" key="2">
    <source>
        <dbReference type="ARBA" id="ARBA00012457"/>
    </source>
</evidence>
<dbReference type="AlphaFoldDB" id="A0A699X5B2"/>
<keyword evidence="9" id="KW-0573">Peptidoglycan synthesis</keyword>
<gene>
    <name evidence="13" type="ORF">Tci_927251</name>
</gene>
<dbReference type="EMBL" id="BKCJ011816198">
    <property type="protein sequence ID" value="GFD55282.1"/>
    <property type="molecule type" value="Genomic_DNA"/>
</dbReference>
<evidence type="ECO:0000256" key="3">
    <source>
        <dbReference type="ARBA" id="ARBA00022490"/>
    </source>
</evidence>
<keyword evidence="5" id="KW-0548">Nucleotidyltransferase</keyword>
<dbReference type="PANTHER" id="PTHR43584:SF3">
    <property type="entry name" value="BIFUNCTIONAL PROTEIN GLMU"/>
    <property type="match status" value="1"/>
</dbReference>
<organism evidence="13">
    <name type="scientific">Tanacetum cinerariifolium</name>
    <name type="common">Dalmatian daisy</name>
    <name type="synonym">Chrysanthemum cinerariifolium</name>
    <dbReference type="NCBI Taxonomy" id="118510"/>
    <lineage>
        <taxon>Eukaryota</taxon>
        <taxon>Viridiplantae</taxon>
        <taxon>Streptophyta</taxon>
        <taxon>Embryophyta</taxon>
        <taxon>Tracheophyta</taxon>
        <taxon>Spermatophyta</taxon>
        <taxon>Magnoliopsida</taxon>
        <taxon>eudicotyledons</taxon>
        <taxon>Gunneridae</taxon>
        <taxon>Pentapetalae</taxon>
        <taxon>asterids</taxon>
        <taxon>campanulids</taxon>
        <taxon>Asterales</taxon>
        <taxon>Asteraceae</taxon>
        <taxon>Asteroideae</taxon>
        <taxon>Anthemideae</taxon>
        <taxon>Anthemidinae</taxon>
        <taxon>Tanacetum</taxon>
    </lineage>
</organism>
<dbReference type="Gene3D" id="2.160.10.10">
    <property type="entry name" value="Hexapeptide repeat proteins"/>
    <property type="match status" value="1"/>
</dbReference>
<dbReference type="GO" id="GO:0008360">
    <property type="term" value="P:regulation of cell shape"/>
    <property type="evidence" value="ECO:0007669"/>
    <property type="project" value="UniProtKB-KW"/>
</dbReference>
<feature type="non-terminal residue" evidence="13">
    <location>
        <position position="94"/>
    </location>
</feature>
<keyword evidence="8" id="KW-0133">Cell shape</keyword>
<keyword evidence="11" id="KW-0961">Cell wall biogenesis/degradation</keyword>
<evidence type="ECO:0000313" key="13">
    <source>
        <dbReference type="EMBL" id="GFD55282.1"/>
    </source>
</evidence>
<comment type="cofactor">
    <cofactor evidence="1">
        <name>Mg(2+)</name>
        <dbReference type="ChEBI" id="CHEBI:18420"/>
    </cofactor>
</comment>
<evidence type="ECO:0000256" key="6">
    <source>
        <dbReference type="ARBA" id="ARBA00022723"/>
    </source>
</evidence>
<evidence type="ECO:0000256" key="5">
    <source>
        <dbReference type="ARBA" id="ARBA00022695"/>
    </source>
</evidence>
<evidence type="ECO:0000256" key="7">
    <source>
        <dbReference type="ARBA" id="ARBA00022842"/>
    </source>
</evidence>
<keyword evidence="6" id="KW-0479">Metal-binding</keyword>
<reference evidence="13" key="1">
    <citation type="journal article" date="2019" name="Sci. Rep.">
        <title>Draft genome of Tanacetum cinerariifolium, the natural source of mosquito coil.</title>
        <authorList>
            <person name="Yamashiro T."/>
            <person name="Shiraishi A."/>
            <person name="Satake H."/>
            <person name="Nakayama K."/>
        </authorList>
    </citation>
    <scope>NUCLEOTIDE SEQUENCE</scope>
</reference>
<dbReference type="EC" id="2.7.7.23" evidence="2"/>
<evidence type="ECO:0000256" key="4">
    <source>
        <dbReference type="ARBA" id="ARBA00022679"/>
    </source>
</evidence>
<dbReference type="GO" id="GO:0003977">
    <property type="term" value="F:UDP-N-acetylglucosamine diphosphorylase activity"/>
    <property type="evidence" value="ECO:0007669"/>
    <property type="project" value="UniProtKB-EC"/>
</dbReference>
<keyword evidence="7" id="KW-0460">Magnesium</keyword>
<evidence type="ECO:0000256" key="9">
    <source>
        <dbReference type="ARBA" id="ARBA00022984"/>
    </source>
</evidence>
<dbReference type="PANTHER" id="PTHR43584">
    <property type="entry name" value="NUCLEOTIDYL TRANSFERASE"/>
    <property type="match status" value="1"/>
</dbReference>
<dbReference type="GO" id="GO:0016746">
    <property type="term" value="F:acyltransferase activity"/>
    <property type="evidence" value="ECO:0007669"/>
    <property type="project" value="UniProtKB-KW"/>
</dbReference>
<keyword evidence="4" id="KW-0808">Transferase</keyword>
<accession>A0A699X5B2</accession>
<dbReference type="GO" id="GO:0046872">
    <property type="term" value="F:metal ion binding"/>
    <property type="evidence" value="ECO:0007669"/>
    <property type="project" value="UniProtKB-KW"/>
</dbReference>
<sequence length="94" mass="9411">VVFGPNVTVADKVTIHAFSHLEGASVGQGAEVGPYARLRPGAVLGAKSKVGNFVEMKKAVLGAGAKANHLSYIGDAEVGAGANIGAGTITCNYD</sequence>
<evidence type="ECO:0000256" key="12">
    <source>
        <dbReference type="ARBA" id="ARBA00048493"/>
    </source>
</evidence>
<evidence type="ECO:0000256" key="8">
    <source>
        <dbReference type="ARBA" id="ARBA00022960"/>
    </source>
</evidence>